<gene>
    <name evidence="2" type="ORF">rCG_49578</name>
</gene>
<dbReference type="Proteomes" id="UP000234681">
    <property type="component" value="Chromosome 18"/>
</dbReference>
<evidence type="ECO:0000256" key="1">
    <source>
        <dbReference type="SAM" id="Phobius"/>
    </source>
</evidence>
<feature type="non-terminal residue" evidence="2">
    <location>
        <position position="64"/>
    </location>
</feature>
<evidence type="ECO:0000313" key="3">
    <source>
        <dbReference type="Proteomes" id="UP000234681"/>
    </source>
</evidence>
<keyword evidence="1" id="KW-1133">Transmembrane helix</keyword>
<accession>A6J2T8</accession>
<name>A6J2T8_RAT</name>
<dbReference type="EMBL" id="CH473974">
    <property type="protein sequence ID" value="EDL76220.1"/>
    <property type="molecule type" value="Genomic_DNA"/>
</dbReference>
<reference evidence="3" key="1">
    <citation type="submission" date="2005-09" db="EMBL/GenBank/DDBJ databases">
        <authorList>
            <person name="Mural R.J."/>
            <person name="Li P.W."/>
            <person name="Adams M.D."/>
            <person name="Amanatides P.G."/>
            <person name="Baden-Tillson H."/>
            <person name="Barnstead M."/>
            <person name="Chin S.H."/>
            <person name="Dew I."/>
            <person name="Evans C.A."/>
            <person name="Ferriera S."/>
            <person name="Flanigan M."/>
            <person name="Fosler C."/>
            <person name="Glodek A."/>
            <person name="Gu Z."/>
            <person name="Holt R.A."/>
            <person name="Jennings D."/>
            <person name="Kraft C.L."/>
            <person name="Lu F."/>
            <person name="Nguyen T."/>
            <person name="Nusskern D.R."/>
            <person name="Pfannkoch C.M."/>
            <person name="Sitter C."/>
            <person name="Sutton G.G."/>
            <person name="Venter J.C."/>
            <person name="Wang Z."/>
            <person name="Woodage T."/>
            <person name="Zheng X.H."/>
            <person name="Zhong F."/>
        </authorList>
    </citation>
    <scope>NUCLEOTIDE SEQUENCE [LARGE SCALE GENOMIC DNA]</scope>
    <source>
        <strain>BN</strain>
        <strain evidence="3">Sprague-Dawley</strain>
    </source>
</reference>
<protein>
    <submittedName>
        <fullName evidence="2">RCG49578</fullName>
    </submittedName>
</protein>
<keyword evidence="1" id="KW-0472">Membrane</keyword>
<feature type="transmembrane region" description="Helical" evidence="1">
    <location>
        <begin position="28"/>
        <end position="45"/>
    </location>
</feature>
<proteinExistence type="predicted"/>
<keyword evidence="1" id="KW-0812">Transmembrane</keyword>
<evidence type="ECO:0000313" key="2">
    <source>
        <dbReference type="EMBL" id="EDL76220.1"/>
    </source>
</evidence>
<dbReference type="AlphaFoldDB" id="A6J2T8"/>
<organism evidence="2 3">
    <name type="scientific">Rattus norvegicus</name>
    <name type="common">Rat</name>
    <dbReference type="NCBI Taxonomy" id="10116"/>
    <lineage>
        <taxon>Eukaryota</taxon>
        <taxon>Metazoa</taxon>
        <taxon>Chordata</taxon>
        <taxon>Craniata</taxon>
        <taxon>Vertebrata</taxon>
        <taxon>Euteleostomi</taxon>
        <taxon>Mammalia</taxon>
        <taxon>Eutheria</taxon>
        <taxon>Euarchontoglires</taxon>
        <taxon>Glires</taxon>
        <taxon>Rodentia</taxon>
        <taxon>Myomorpha</taxon>
        <taxon>Muroidea</taxon>
        <taxon>Muridae</taxon>
        <taxon>Murinae</taxon>
        <taxon>Rattus</taxon>
    </lineage>
</organism>
<sequence length="64" mass="7363">MKGLGRIPRCLRLAWLSLRVGRLSVSDWSSFFVIVVFLVNVTKGAQRRISRKANRCIFNSKILQ</sequence>